<dbReference type="AlphaFoldDB" id="A0A9Q0AIK9"/>
<reference evidence="8" key="1">
    <citation type="submission" date="2021-03" db="EMBL/GenBank/DDBJ databases">
        <title>Revisited historic fungal species revealed as producer of novel bioactive compounds through whole genome sequencing and comparative genomics.</title>
        <authorList>
            <person name="Vignolle G.A."/>
            <person name="Hochenegger N."/>
            <person name="Mach R.L."/>
            <person name="Mach-Aigner A.R."/>
            <person name="Javad Rahimi M."/>
            <person name="Salim K.A."/>
            <person name="Chan C.M."/>
            <person name="Lim L.B.L."/>
            <person name="Cai F."/>
            <person name="Druzhinina I.S."/>
            <person name="U'Ren J.M."/>
            <person name="Derntl C."/>
        </authorList>
    </citation>
    <scope>NUCLEOTIDE SEQUENCE</scope>
    <source>
        <strain evidence="8">TUCIM 5799</strain>
    </source>
</reference>
<evidence type="ECO:0000313" key="9">
    <source>
        <dbReference type="Proteomes" id="UP000829685"/>
    </source>
</evidence>
<comment type="caution">
    <text evidence="8">The sequence shown here is derived from an EMBL/GenBank/DDBJ whole genome shotgun (WGS) entry which is preliminary data.</text>
</comment>
<evidence type="ECO:0000313" key="8">
    <source>
        <dbReference type="EMBL" id="KAI1859784.1"/>
    </source>
</evidence>
<feature type="transmembrane region" description="Helical" evidence="6">
    <location>
        <begin position="202"/>
        <end position="223"/>
    </location>
</feature>
<evidence type="ECO:0000256" key="6">
    <source>
        <dbReference type="SAM" id="Phobius"/>
    </source>
</evidence>
<feature type="transmembrane region" description="Helical" evidence="6">
    <location>
        <begin position="6"/>
        <end position="29"/>
    </location>
</feature>
<organism evidence="8 9">
    <name type="scientific">Neoarthrinium moseri</name>
    <dbReference type="NCBI Taxonomy" id="1658444"/>
    <lineage>
        <taxon>Eukaryota</taxon>
        <taxon>Fungi</taxon>
        <taxon>Dikarya</taxon>
        <taxon>Ascomycota</taxon>
        <taxon>Pezizomycotina</taxon>
        <taxon>Sordariomycetes</taxon>
        <taxon>Xylariomycetidae</taxon>
        <taxon>Amphisphaeriales</taxon>
        <taxon>Apiosporaceae</taxon>
        <taxon>Neoarthrinium</taxon>
    </lineage>
</organism>
<comment type="subcellular location">
    <subcellularLocation>
        <location evidence="1">Membrane</location>
        <topology evidence="1">Multi-pass membrane protein</topology>
    </subcellularLocation>
</comment>
<dbReference type="Proteomes" id="UP000829685">
    <property type="component" value="Unassembled WGS sequence"/>
</dbReference>
<comment type="similarity">
    <text evidence="5">Belongs to the SAT4 family.</text>
</comment>
<keyword evidence="4 6" id="KW-0472">Membrane</keyword>
<gene>
    <name evidence="8" type="ORF">JX265_010233</name>
</gene>
<dbReference type="PANTHER" id="PTHR33048:SF47">
    <property type="entry name" value="INTEGRAL MEMBRANE PROTEIN-RELATED"/>
    <property type="match status" value="1"/>
</dbReference>
<evidence type="ECO:0000259" key="7">
    <source>
        <dbReference type="Pfam" id="PF20684"/>
    </source>
</evidence>
<feature type="transmembrane region" description="Helical" evidence="6">
    <location>
        <begin position="170"/>
        <end position="190"/>
    </location>
</feature>
<keyword evidence="9" id="KW-1185">Reference proteome</keyword>
<evidence type="ECO:0000256" key="4">
    <source>
        <dbReference type="ARBA" id="ARBA00023136"/>
    </source>
</evidence>
<evidence type="ECO:0000256" key="5">
    <source>
        <dbReference type="ARBA" id="ARBA00038359"/>
    </source>
</evidence>
<sequence length="356" mass="40560">MEGLQPLSYGVISVLYFLVTITILMRIYVRSYTMNAFSWDDWAMTVVLFSNTCQQALLYFFLHYGGGLHLTEVMASHPDWLPLLYKALLVEEFWYIWMQFIVKMCFLLFYFRLSNTTLYKRTLWGVIAFHLVTTLVIWLLYAFQCIPLAAFYDPASYPGVQCLSTYVTYFVPYTLNMTTDICILVLPLPIIMNLQMTLKRRLTILAVVTTGGSAVLVSGLRAIVLFEFSTSPDFTWSIGKMAIISNIEMQVAILAANMPSLKAFYTCWRMQKLGRGQGVDLAYHQSRHLNPGRPEDIELSRKLKSSFPSVSMRNRPRDTTAASIAASEERLYEGLEPVIDTAACSSKTSSAYYSDK</sequence>
<evidence type="ECO:0000256" key="3">
    <source>
        <dbReference type="ARBA" id="ARBA00022989"/>
    </source>
</evidence>
<protein>
    <recommendedName>
        <fullName evidence="7">Rhodopsin domain-containing protein</fullName>
    </recommendedName>
</protein>
<feature type="transmembrane region" description="Helical" evidence="6">
    <location>
        <begin position="123"/>
        <end position="150"/>
    </location>
</feature>
<keyword evidence="2 6" id="KW-0812">Transmembrane</keyword>
<keyword evidence="3 6" id="KW-1133">Transmembrane helix</keyword>
<accession>A0A9Q0AIK9</accession>
<feature type="transmembrane region" description="Helical" evidence="6">
    <location>
        <begin position="93"/>
        <end position="111"/>
    </location>
</feature>
<dbReference type="Pfam" id="PF20684">
    <property type="entry name" value="Fung_rhodopsin"/>
    <property type="match status" value="1"/>
</dbReference>
<proteinExistence type="inferred from homology"/>
<evidence type="ECO:0000256" key="2">
    <source>
        <dbReference type="ARBA" id="ARBA00022692"/>
    </source>
</evidence>
<dbReference type="InterPro" id="IPR052337">
    <property type="entry name" value="SAT4-like"/>
</dbReference>
<dbReference type="GO" id="GO:0016020">
    <property type="term" value="C:membrane"/>
    <property type="evidence" value="ECO:0007669"/>
    <property type="project" value="UniProtKB-SubCell"/>
</dbReference>
<dbReference type="EMBL" id="JAFIMR010000033">
    <property type="protein sequence ID" value="KAI1859784.1"/>
    <property type="molecule type" value="Genomic_DNA"/>
</dbReference>
<evidence type="ECO:0000256" key="1">
    <source>
        <dbReference type="ARBA" id="ARBA00004141"/>
    </source>
</evidence>
<dbReference type="PANTHER" id="PTHR33048">
    <property type="entry name" value="PTH11-LIKE INTEGRAL MEMBRANE PROTEIN (AFU_ORTHOLOGUE AFUA_5G11245)"/>
    <property type="match status" value="1"/>
</dbReference>
<dbReference type="InterPro" id="IPR049326">
    <property type="entry name" value="Rhodopsin_dom_fungi"/>
</dbReference>
<name>A0A9Q0AIK9_9PEZI</name>
<feature type="domain" description="Rhodopsin" evidence="7">
    <location>
        <begin position="25"/>
        <end position="264"/>
    </location>
</feature>